<reference evidence="9 10" key="1">
    <citation type="submission" date="2018-10" db="EMBL/GenBank/DDBJ databases">
        <title>Genomic Encyclopedia of Type Strains, Phase IV (KMG-IV): sequencing the most valuable type-strain genomes for metagenomic binning, comparative biology and taxonomic classification.</title>
        <authorList>
            <person name="Goeker M."/>
        </authorList>
    </citation>
    <scope>NUCLEOTIDE SEQUENCE [LARGE SCALE GENOMIC DNA]</scope>
    <source>
        <strain evidence="9 10">DSM 3303</strain>
    </source>
</reference>
<dbReference type="InterPro" id="IPR005746">
    <property type="entry name" value="Thioredoxin"/>
</dbReference>
<evidence type="ECO:0000256" key="1">
    <source>
        <dbReference type="ARBA" id="ARBA00008987"/>
    </source>
</evidence>
<dbReference type="Proteomes" id="UP000279384">
    <property type="component" value="Unassembled WGS sequence"/>
</dbReference>
<gene>
    <name evidence="9" type="ORF">C8E02_3204</name>
</gene>
<dbReference type="PROSITE" id="PS00194">
    <property type="entry name" value="THIOREDOXIN_1"/>
    <property type="match status" value="1"/>
</dbReference>
<dbReference type="PANTHER" id="PTHR45663:SF11">
    <property type="entry name" value="GEO12009P1"/>
    <property type="match status" value="1"/>
</dbReference>
<keyword evidence="4" id="KW-0249">Electron transport</keyword>
<organism evidence="9 10">
    <name type="scientific">Vogesella indigofera</name>
    <name type="common">Pseudomonas indigofera</name>
    <dbReference type="NCBI Taxonomy" id="45465"/>
    <lineage>
        <taxon>Bacteria</taxon>
        <taxon>Pseudomonadati</taxon>
        <taxon>Pseudomonadota</taxon>
        <taxon>Betaproteobacteria</taxon>
        <taxon>Neisseriales</taxon>
        <taxon>Chromobacteriaceae</taxon>
        <taxon>Vogesella</taxon>
    </lineage>
</organism>
<dbReference type="GO" id="GO:0046872">
    <property type="term" value="F:metal ion binding"/>
    <property type="evidence" value="ECO:0007669"/>
    <property type="project" value="UniProtKB-KW"/>
</dbReference>
<dbReference type="Gene3D" id="2.30.30.380">
    <property type="entry name" value="Zn-finger domain of Sec23/24"/>
    <property type="match status" value="1"/>
</dbReference>
<dbReference type="InterPro" id="IPR017937">
    <property type="entry name" value="Thioredoxin_CS"/>
</dbReference>
<evidence type="ECO:0000256" key="6">
    <source>
        <dbReference type="ARBA" id="ARBA00023284"/>
    </source>
</evidence>
<dbReference type="GO" id="GO:0015035">
    <property type="term" value="F:protein-disulfide reductase activity"/>
    <property type="evidence" value="ECO:0007669"/>
    <property type="project" value="UniProtKB-UniRule"/>
</dbReference>
<evidence type="ECO:0000256" key="4">
    <source>
        <dbReference type="ARBA" id="ARBA00022982"/>
    </source>
</evidence>
<dbReference type="InterPro" id="IPR049299">
    <property type="entry name" value="Thio2_N"/>
</dbReference>
<dbReference type="PROSITE" id="PS51352">
    <property type="entry name" value="THIOREDOXIN_2"/>
    <property type="match status" value="1"/>
</dbReference>
<protein>
    <recommendedName>
        <fullName evidence="7">Thioredoxin</fullName>
    </recommendedName>
</protein>
<dbReference type="SUPFAM" id="SSF52833">
    <property type="entry name" value="Thioredoxin-like"/>
    <property type="match status" value="1"/>
</dbReference>
<dbReference type="NCBIfam" id="TIGR01068">
    <property type="entry name" value="thioredoxin"/>
    <property type="match status" value="1"/>
</dbReference>
<keyword evidence="2" id="KW-0813">Transport</keyword>
<dbReference type="InterPro" id="IPR036249">
    <property type="entry name" value="Thioredoxin-like_sf"/>
</dbReference>
<feature type="domain" description="Thioredoxin" evidence="8">
    <location>
        <begin position="25"/>
        <end position="146"/>
    </location>
</feature>
<keyword evidence="5" id="KW-1015">Disulfide bond</keyword>
<proteinExistence type="inferred from homology"/>
<dbReference type="PANTHER" id="PTHR45663">
    <property type="entry name" value="GEO12009P1"/>
    <property type="match status" value="1"/>
</dbReference>
<dbReference type="Pfam" id="PF00085">
    <property type="entry name" value="Thioredoxin"/>
    <property type="match status" value="1"/>
</dbReference>
<evidence type="ECO:0000256" key="2">
    <source>
        <dbReference type="ARBA" id="ARBA00022448"/>
    </source>
</evidence>
<keyword evidence="3" id="KW-0479">Metal-binding</keyword>
<dbReference type="GO" id="GO:0005829">
    <property type="term" value="C:cytosol"/>
    <property type="evidence" value="ECO:0007669"/>
    <property type="project" value="TreeGrafter"/>
</dbReference>
<dbReference type="GO" id="GO:0045454">
    <property type="term" value="P:cell redox homeostasis"/>
    <property type="evidence" value="ECO:0007669"/>
    <property type="project" value="TreeGrafter"/>
</dbReference>
<dbReference type="PRINTS" id="PR00421">
    <property type="entry name" value="THIOREDOXIN"/>
</dbReference>
<comment type="caution">
    <text evidence="9">The sequence shown here is derived from an EMBL/GenBank/DDBJ whole genome shotgun (WGS) entry which is preliminary data.</text>
</comment>
<keyword evidence="6" id="KW-0676">Redox-active center</keyword>
<dbReference type="CDD" id="cd02947">
    <property type="entry name" value="TRX_family"/>
    <property type="match status" value="1"/>
</dbReference>
<dbReference type="Gene3D" id="3.40.30.10">
    <property type="entry name" value="Glutaredoxin"/>
    <property type="match status" value="1"/>
</dbReference>
<evidence type="ECO:0000256" key="7">
    <source>
        <dbReference type="NCBIfam" id="TIGR01068"/>
    </source>
</evidence>
<comment type="similarity">
    <text evidence="1">Belongs to the thioredoxin family.</text>
</comment>
<evidence type="ECO:0000256" key="5">
    <source>
        <dbReference type="ARBA" id="ARBA00023157"/>
    </source>
</evidence>
<evidence type="ECO:0000256" key="3">
    <source>
        <dbReference type="ARBA" id="ARBA00022723"/>
    </source>
</evidence>
<dbReference type="EMBL" id="RBID01000019">
    <property type="protein sequence ID" value="RKQ53270.1"/>
    <property type="molecule type" value="Genomic_DNA"/>
</dbReference>
<accession>A0A495AY58</accession>
<evidence type="ECO:0000313" key="9">
    <source>
        <dbReference type="EMBL" id="RKQ53270.1"/>
    </source>
</evidence>
<evidence type="ECO:0000313" key="10">
    <source>
        <dbReference type="Proteomes" id="UP000279384"/>
    </source>
</evidence>
<dbReference type="InterPro" id="IPR013766">
    <property type="entry name" value="Thioredoxin_domain"/>
</dbReference>
<dbReference type="Pfam" id="PF21352">
    <property type="entry name" value="Zn_ribbon_Thio2"/>
    <property type="match status" value="1"/>
</dbReference>
<dbReference type="RefSeq" id="WP_120812343.1">
    <property type="nucleotide sequence ID" value="NZ_RBID01000019.1"/>
</dbReference>
<evidence type="ECO:0000259" key="8">
    <source>
        <dbReference type="PROSITE" id="PS51352"/>
    </source>
</evidence>
<name>A0A495AY58_VOGIN</name>
<sequence>MNTPTALHLACPHCHALNRVPASRLADGPNCGQCHQPLLTGQPLELTVDHAERHISRNDIPVVVDFWAPWCGPCQMMGPAFAQAAAALPQVRFAKINTQTETTLGQRFAIRSIPTLILFVGGREIQRQAGAMDAASIQRWIAAGLQKAGR</sequence>
<dbReference type="AlphaFoldDB" id="A0A495AY58"/>
<dbReference type="NCBIfam" id="NF008229">
    <property type="entry name" value="PRK10996.1"/>
    <property type="match status" value="1"/>
</dbReference>